<dbReference type="PANTHER" id="PTHR33280:SF1">
    <property type="entry name" value="LARGE RIBOSOMAL SUBUNIT PROTEIN BL31C"/>
    <property type="match status" value="1"/>
</dbReference>
<dbReference type="NCBIfam" id="TIGR00105">
    <property type="entry name" value="L31"/>
    <property type="match status" value="1"/>
</dbReference>
<dbReference type="InterPro" id="IPR042105">
    <property type="entry name" value="Ribosomal_bL31_sf"/>
</dbReference>
<dbReference type="GO" id="GO:0006412">
    <property type="term" value="P:translation"/>
    <property type="evidence" value="ECO:0007669"/>
    <property type="project" value="InterPro"/>
</dbReference>
<protein>
    <recommendedName>
        <fullName evidence="4">50S ribosomal protein L31</fullName>
    </recommendedName>
</protein>
<dbReference type="PANTHER" id="PTHR33280">
    <property type="entry name" value="50S RIBOSOMAL PROTEIN L31, CHLOROPLASTIC"/>
    <property type="match status" value="1"/>
</dbReference>
<dbReference type="GO" id="GO:1990904">
    <property type="term" value="C:ribonucleoprotein complex"/>
    <property type="evidence" value="ECO:0007669"/>
    <property type="project" value="UniProtKB-KW"/>
</dbReference>
<dbReference type="eggNOG" id="ENOG502S8SW">
    <property type="taxonomic scope" value="Eukaryota"/>
</dbReference>
<dbReference type="Proteomes" id="UP000195557">
    <property type="component" value="Unassembled WGS sequence"/>
</dbReference>
<dbReference type="Pfam" id="PF01197">
    <property type="entry name" value="Ribosomal_L31"/>
    <property type="match status" value="1"/>
</dbReference>
<evidence type="ECO:0000256" key="1">
    <source>
        <dbReference type="ARBA" id="ARBA00009296"/>
    </source>
</evidence>
<dbReference type="AlphaFoldDB" id="A0A1Y5I8R9"/>
<dbReference type="EMBL" id="KZ155785">
    <property type="protein sequence ID" value="OUS45980.1"/>
    <property type="molecule type" value="Genomic_DNA"/>
</dbReference>
<evidence type="ECO:0000256" key="4">
    <source>
        <dbReference type="RuleBase" id="RU000564"/>
    </source>
</evidence>
<accession>A0A1Y5I8R9</accession>
<keyword evidence="2 4" id="KW-0689">Ribosomal protein</keyword>
<sequence>MMSIATTSFAPATRKVSRSVKVQAKKGSDVAQPKLKAEQPEFYEEAKVFCNGEEVMTVGGTQKEYIVDIWSGNHPFFLGKNTQMITNDGQVSRFGKKFGDLGTLTQTEQ</sequence>
<dbReference type="InterPro" id="IPR002150">
    <property type="entry name" value="Ribosomal_bL31"/>
</dbReference>
<dbReference type="GO" id="GO:0003735">
    <property type="term" value="F:structural constituent of ribosome"/>
    <property type="evidence" value="ECO:0007669"/>
    <property type="project" value="InterPro"/>
</dbReference>
<organism evidence="5">
    <name type="scientific">Ostreococcus tauri</name>
    <name type="common">Marine green alga</name>
    <dbReference type="NCBI Taxonomy" id="70448"/>
    <lineage>
        <taxon>Eukaryota</taxon>
        <taxon>Viridiplantae</taxon>
        <taxon>Chlorophyta</taxon>
        <taxon>Mamiellophyceae</taxon>
        <taxon>Mamiellales</taxon>
        <taxon>Bathycoccaceae</taxon>
        <taxon>Ostreococcus</taxon>
    </lineage>
</organism>
<dbReference type="SUPFAM" id="SSF143800">
    <property type="entry name" value="L28p-like"/>
    <property type="match status" value="1"/>
</dbReference>
<dbReference type="GO" id="GO:0005840">
    <property type="term" value="C:ribosome"/>
    <property type="evidence" value="ECO:0007669"/>
    <property type="project" value="UniProtKB-KW"/>
</dbReference>
<dbReference type="InterPro" id="IPR034704">
    <property type="entry name" value="Ribosomal_bL28/bL31-like_sf"/>
</dbReference>
<evidence type="ECO:0000256" key="2">
    <source>
        <dbReference type="ARBA" id="ARBA00022980"/>
    </source>
</evidence>
<gene>
    <name evidence="5" type="ORF">BE221DRAFT_192657</name>
</gene>
<name>A0A1Y5I8R9_OSTTA</name>
<evidence type="ECO:0000256" key="3">
    <source>
        <dbReference type="ARBA" id="ARBA00023274"/>
    </source>
</evidence>
<comment type="similarity">
    <text evidence="1">Belongs to the bacterial ribosomal protein bL31 family. Type A subfamily.</text>
</comment>
<dbReference type="Gene3D" id="4.10.830.30">
    <property type="entry name" value="Ribosomal protein L31"/>
    <property type="match status" value="1"/>
</dbReference>
<keyword evidence="3 4" id="KW-0687">Ribonucleoprotein</keyword>
<proteinExistence type="inferred from homology"/>
<evidence type="ECO:0000313" key="5">
    <source>
        <dbReference type="EMBL" id="OUS45980.1"/>
    </source>
</evidence>
<reference evidence="5" key="1">
    <citation type="submission" date="2017-04" db="EMBL/GenBank/DDBJ databases">
        <title>Population genomics of picophytoplankton unveils novel chromosome hypervariability.</title>
        <authorList>
            <consortium name="DOE Joint Genome Institute"/>
            <person name="Blanc-Mathieu R."/>
            <person name="Krasovec M."/>
            <person name="Hebrard M."/>
            <person name="Yau S."/>
            <person name="Desgranges E."/>
            <person name="Martin J."/>
            <person name="Schackwitz W."/>
            <person name="Kuo A."/>
            <person name="Salin G."/>
            <person name="Donnadieu C."/>
            <person name="Desdevises Y."/>
            <person name="Sanchez-Ferandin S."/>
            <person name="Moreau H."/>
            <person name="Rivals E."/>
            <person name="Grigoriev I.V."/>
            <person name="Grimsley N."/>
            <person name="Eyre-Walker A."/>
            <person name="Piganeau G."/>
        </authorList>
    </citation>
    <scope>NUCLEOTIDE SEQUENCE [LARGE SCALE GENOMIC DNA]</scope>
    <source>
        <strain evidence="5">RCC 1115</strain>
    </source>
</reference>